<accession>A0A846R507</accession>
<dbReference type="Proteomes" id="UP000590442">
    <property type="component" value="Unassembled WGS sequence"/>
</dbReference>
<dbReference type="SUPFAM" id="SSF56935">
    <property type="entry name" value="Porins"/>
    <property type="match status" value="1"/>
</dbReference>
<evidence type="ECO:0008006" key="4">
    <source>
        <dbReference type="Google" id="ProtNLM"/>
    </source>
</evidence>
<gene>
    <name evidence="2" type="ORF">GGR42_002955</name>
</gene>
<feature type="signal peptide" evidence="1">
    <location>
        <begin position="1"/>
        <end position="18"/>
    </location>
</feature>
<evidence type="ECO:0000256" key="1">
    <source>
        <dbReference type="SAM" id="SignalP"/>
    </source>
</evidence>
<dbReference type="EMBL" id="JAATJJ010000002">
    <property type="protein sequence ID" value="NJB72464.1"/>
    <property type="molecule type" value="Genomic_DNA"/>
</dbReference>
<evidence type="ECO:0000313" key="2">
    <source>
        <dbReference type="EMBL" id="NJB72464.1"/>
    </source>
</evidence>
<feature type="chain" id="PRO_5032499498" description="Phosphate-selective porin O and P" evidence="1">
    <location>
        <begin position="19"/>
        <end position="392"/>
    </location>
</feature>
<reference evidence="2 3" key="1">
    <citation type="submission" date="2020-03" db="EMBL/GenBank/DDBJ databases">
        <title>Genomic Encyclopedia of Type Strains, Phase IV (KMG-IV): sequencing the most valuable type-strain genomes for metagenomic binning, comparative biology and taxonomic classification.</title>
        <authorList>
            <person name="Goeker M."/>
        </authorList>
    </citation>
    <scope>NUCLEOTIDE SEQUENCE [LARGE SCALE GENOMIC DNA]</scope>
    <source>
        <strain evidence="2 3">DSM 29762</strain>
    </source>
</reference>
<dbReference type="InterPro" id="IPR023614">
    <property type="entry name" value="Porin_dom_sf"/>
</dbReference>
<comment type="caution">
    <text evidence="2">The sequence shown here is derived from an EMBL/GenBank/DDBJ whole genome shotgun (WGS) entry which is preliminary data.</text>
</comment>
<evidence type="ECO:0000313" key="3">
    <source>
        <dbReference type="Proteomes" id="UP000590442"/>
    </source>
</evidence>
<dbReference type="Gene3D" id="2.40.160.10">
    <property type="entry name" value="Porin"/>
    <property type="match status" value="1"/>
</dbReference>
<dbReference type="AlphaFoldDB" id="A0A846R507"/>
<proteinExistence type="predicted"/>
<organism evidence="2 3">
    <name type="scientific">Saonia flava</name>
    <dbReference type="NCBI Taxonomy" id="523696"/>
    <lineage>
        <taxon>Bacteria</taxon>
        <taxon>Pseudomonadati</taxon>
        <taxon>Bacteroidota</taxon>
        <taxon>Flavobacteriia</taxon>
        <taxon>Flavobacteriales</taxon>
        <taxon>Flavobacteriaceae</taxon>
        <taxon>Saonia</taxon>
    </lineage>
</organism>
<name>A0A846R507_9FLAO</name>
<keyword evidence="3" id="KW-1185">Reference proteome</keyword>
<sequence length="392" mass="43184">MRKLISLFILLFATILSAQTVTDSITLDPQKQLNAAQRILSGNYASAVTLGAYGEMLYNQPNGDNGELDIQRLVVLLGYRFDDRTQFVTEIEFEHVQEVFVEQAFVNYNAANNFNIRGGLMLVPMGIVNEYHEPTTFNGTERPAIDNVIVPSTWRELGVGVYGRINNASLGYQAYIFNGFKSTEADGEGGITGILKGSNGLRSGRQKGIQSTIDSPTFSGKLDYYGVPGLRLGLSGYFGQTQADDDVESTDGTNIGISMIGLDARYAYQKFTARGQFIHASLSDTEAYNTLTGRDLGSAMQGWYLEGAYNLLPTGNRQKLFAFARYETYDTHTSTAGTLEDNLAYDRTDVTTGLTYHIAPGVVVKGDYQFRSNALEDSDVKDRLNFGLGVWF</sequence>
<protein>
    <recommendedName>
        <fullName evidence="4">Phosphate-selective porin O and P</fullName>
    </recommendedName>
</protein>
<keyword evidence="1" id="KW-0732">Signal</keyword>
<dbReference type="RefSeq" id="WP_167965503.1">
    <property type="nucleotide sequence ID" value="NZ_JAATJJ010000002.1"/>
</dbReference>